<keyword evidence="2" id="KW-0732">Signal</keyword>
<comment type="caution">
    <text evidence="3">The sequence shown here is derived from an EMBL/GenBank/DDBJ whole genome shotgun (WGS) entry which is preliminary data.</text>
</comment>
<proteinExistence type="predicted"/>
<sequence length="123" mass="13127">MKLYVISTILMAAAPALVHASDDNSNFGQLPGNANFTITCQRGLWHPGGPTSELDFYNQKYDAFCENDVHCQSMMILGPPQTAPTLPARPAPGQPEPTHGLLAGGRAKLSSGSHALLAHKSWC</sequence>
<dbReference type="Proteomes" id="UP000748025">
    <property type="component" value="Unassembled WGS sequence"/>
</dbReference>
<dbReference type="EMBL" id="SRPW01001817">
    <property type="protein sequence ID" value="KAG5998899.1"/>
    <property type="molecule type" value="Genomic_DNA"/>
</dbReference>
<feature type="region of interest" description="Disordered" evidence="1">
    <location>
        <begin position="81"/>
        <end position="100"/>
    </location>
</feature>
<evidence type="ECO:0000313" key="3">
    <source>
        <dbReference type="EMBL" id="KAG5998899.1"/>
    </source>
</evidence>
<organism evidence="3 4">
    <name type="scientific">Claviceps pusilla</name>
    <dbReference type="NCBI Taxonomy" id="123648"/>
    <lineage>
        <taxon>Eukaryota</taxon>
        <taxon>Fungi</taxon>
        <taxon>Dikarya</taxon>
        <taxon>Ascomycota</taxon>
        <taxon>Pezizomycotina</taxon>
        <taxon>Sordariomycetes</taxon>
        <taxon>Hypocreomycetidae</taxon>
        <taxon>Hypocreales</taxon>
        <taxon>Clavicipitaceae</taxon>
        <taxon>Claviceps</taxon>
    </lineage>
</organism>
<name>A0A9P7N778_9HYPO</name>
<evidence type="ECO:0000256" key="2">
    <source>
        <dbReference type="SAM" id="SignalP"/>
    </source>
</evidence>
<feature type="signal peptide" evidence="2">
    <location>
        <begin position="1"/>
        <end position="20"/>
    </location>
</feature>
<accession>A0A9P7N778</accession>
<dbReference type="AlphaFoldDB" id="A0A9P7N778"/>
<evidence type="ECO:0000313" key="4">
    <source>
        <dbReference type="Proteomes" id="UP000748025"/>
    </source>
</evidence>
<protein>
    <submittedName>
        <fullName evidence="3">Uncharacterized protein</fullName>
    </submittedName>
</protein>
<keyword evidence="4" id="KW-1185">Reference proteome</keyword>
<evidence type="ECO:0000256" key="1">
    <source>
        <dbReference type="SAM" id="MobiDB-lite"/>
    </source>
</evidence>
<gene>
    <name evidence="3" type="ORF">E4U43_002349</name>
</gene>
<reference evidence="3" key="1">
    <citation type="journal article" date="2020" name="bioRxiv">
        <title>Whole genome comparisons of ergot fungi reveals the divergence and evolution of species within the genus Claviceps are the result of varying mechanisms driving genome evolution and host range expansion.</title>
        <authorList>
            <person name="Wyka S.A."/>
            <person name="Mondo S.J."/>
            <person name="Liu M."/>
            <person name="Dettman J."/>
            <person name="Nalam V."/>
            <person name="Broders K.D."/>
        </authorList>
    </citation>
    <scope>NUCLEOTIDE SEQUENCE</scope>
    <source>
        <strain evidence="3">CCC 602</strain>
    </source>
</reference>
<feature type="chain" id="PRO_5040365583" evidence="2">
    <location>
        <begin position="21"/>
        <end position="123"/>
    </location>
</feature>